<keyword evidence="3" id="KW-0862">Zinc</keyword>
<dbReference type="GO" id="GO:0003676">
    <property type="term" value="F:nucleic acid binding"/>
    <property type="evidence" value="ECO:0007669"/>
    <property type="project" value="InterPro"/>
</dbReference>
<dbReference type="PROSITE" id="PS50157">
    <property type="entry name" value="ZINC_FINGER_C2H2_2"/>
    <property type="match status" value="1"/>
</dbReference>
<dbReference type="EMBL" id="JALLKP010000001">
    <property type="protein sequence ID" value="KAK2198139.1"/>
    <property type="molecule type" value="Genomic_DNA"/>
</dbReference>
<dbReference type="InterPro" id="IPR036869">
    <property type="entry name" value="J_dom_sf"/>
</dbReference>
<evidence type="ECO:0000259" key="6">
    <source>
        <dbReference type="PROSITE" id="PS50076"/>
    </source>
</evidence>
<keyword evidence="5" id="KW-0175">Coiled coil</keyword>
<comment type="caution">
    <text evidence="8">The sequence shown here is derived from an EMBL/GenBank/DDBJ whole genome shotgun (WGS) entry which is preliminary data.</text>
</comment>
<evidence type="ECO:0000256" key="4">
    <source>
        <dbReference type="PROSITE-ProRule" id="PRU00042"/>
    </source>
</evidence>
<dbReference type="InterPro" id="IPR013087">
    <property type="entry name" value="Znf_C2H2_type"/>
</dbReference>
<dbReference type="Gene3D" id="3.30.160.60">
    <property type="entry name" value="Classic Zinc Finger"/>
    <property type="match status" value="1"/>
</dbReference>
<dbReference type="Pfam" id="PF12171">
    <property type="entry name" value="zf-C2H2_jaz"/>
    <property type="match status" value="1"/>
</dbReference>
<dbReference type="GeneID" id="94335442"/>
<dbReference type="SMART" id="SM00355">
    <property type="entry name" value="ZnF_C2H2"/>
    <property type="match status" value="1"/>
</dbReference>
<dbReference type="SUPFAM" id="SSF57667">
    <property type="entry name" value="beta-beta-alpha zinc fingers"/>
    <property type="match status" value="1"/>
</dbReference>
<dbReference type="Proteomes" id="UP001214638">
    <property type="component" value="Unassembled WGS sequence"/>
</dbReference>
<dbReference type="PROSITE" id="PS00636">
    <property type="entry name" value="DNAJ_1"/>
    <property type="match status" value="1"/>
</dbReference>
<keyword evidence="1" id="KW-0479">Metal-binding</keyword>
<dbReference type="Pfam" id="PF21884">
    <property type="entry name" value="ZUO1-like_ZHD"/>
    <property type="match status" value="1"/>
</dbReference>
<dbReference type="InterPro" id="IPR051964">
    <property type="entry name" value="Chaperone_stress_response"/>
</dbReference>
<organism evidence="8 9">
    <name type="scientific">Babesia duncani</name>
    <dbReference type="NCBI Taxonomy" id="323732"/>
    <lineage>
        <taxon>Eukaryota</taxon>
        <taxon>Sar</taxon>
        <taxon>Alveolata</taxon>
        <taxon>Apicomplexa</taxon>
        <taxon>Aconoidasida</taxon>
        <taxon>Piroplasmida</taxon>
        <taxon>Babesiidae</taxon>
        <taxon>Babesia</taxon>
    </lineage>
</organism>
<evidence type="ECO:0000256" key="2">
    <source>
        <dbReference type="ARBA" id="ARBA00022771"/>
    </source>
</evidence>
<dbReference type="InterPro" id="IPR018253">
    <property type="entry name" value="DnaJ_domain_CS"/>
</dbReference>
<keyword evidence="9" id="KW-1185">Reference proteome</keyword>
<dbReference type="InterPro" id="IPR022755">
    <property type="entry name" value="Znf_C2H2_jaz"/>
</dbReference>
<dbReference type="Pfam" id="PF00226">
    <property type="entry name" value="DnaJ"/>
    <property type="match status" value="1"/>
</dbReference>
<dbReference type="PROSITE" id="PS00028">
    <property type="entry name" value="ZINC_FINGER_C2H2_1"/>
    <property type="match status" value="1"/>
</dbReference>
<dbReference type="InterPro" id="IPR003604">
    <property type="entry name" value="Matrin/U1-like-C_Znf_C2H2"/>
</dbReference>
<dbReference type="AlphaFoldDB" id="A0AAD9PNR3"/>
<reference evidence="8" key="1">
    <citation type="journal article" date="2023" name="Nat. Microbiol.">
        <title>Babesia duncani multi-omics identifies virulence factors and drug targets.</title>
        <authorList>
            <person name="Singh P."/>
            <person name="Lonardi S."/>
            <person name="Liang Q."/>
            <person name="Vydyam P."/>
            <person name="Khabirova E."/>
            <person name="Fang T."/>
            <person name="Gihaz S."/>
            <person name="Thekkiniath J."/>
            <person name="Munshi M."/>
            <person name="Abel S."/>
            <person name="Ciampossin L."/>
            <person name="Batugedara G."/>
            <person name="Gupta M."/>
            <person name="Lu X.M."/>
            <person name="Lenz T."/>
            <person name="Chakravarty S."/>
            <person name="Cornillot E."/>
            <person name="Hu Y."/>
            <person name="Ma W."/>
            <person name="Gonzalez L.M."/>
            <person name="Sanchez S."/>
            <person name="Estrada K."/>
            <person name="Sanchez-Flores A."/>
            <person name="Montero E."/>
            <person name="Harb O.S."/>
            <person name="Le Roch K.G."/>
            <person name="Mamoun C.B."/>
        </authorList>
    </citation>
    <scope>NUCLEOTIDE SEQUENCE</scope>
    <source>
        <strain evidence="8">WA1</strain>
    </source>
</reference>
<dbReference type="SMART" id="SM00271">
    <property type="entry name" value="DnaJ"/>
    <property type="match status" value="1"/>
</dbReference>
<evidence type="ECO:0000256" key="5">
    <source>
        <dbReference type="SAM" id="Coils"/>
    </source>
</evidence>
<dbReference type="CDD" id="cd06257">
    <property type="entry name" value="DnaJ"/>
    <property type="match status" value="1"/>
</dbReference>
<evidence type="ECO:0000259" key="7">
    <source>
        <dbReference type="PROSITE" id="PS50157"/>
    </source>
</evidence>
<evidence type="ECO:0000256" key="1">
    <source>
        <dbReference type="ARBA" id="ARBA00022723"/>
    </source>
</evidence>
<dbReference type="PROSITE" id="PS50076">
    <property type="entry name" value="DNAJ_2"/>
    <property type="match status" value="1"/>
</dbReference>
<dbReference type="GO" id="GO:0008270">
    <property type="term" value="F:zinc ion binding"/>
    <property type="evidence" value="ECO:0007669"/>
    <property type="project" value="UniProtKB-KW"/>
</dbReference>
<feature type="domain" description="C2H2-type" evidence="7">
    <location>
        <begin position="291"/>
        <end position="315"/>
    </location>
</feature>
<dbReference type="Gene3D" id="1.10.287.110">
    <property type="entry name" value="DnaJ domain"/>
    <property type="match status" value="1"/>
</dbReference>
<feature type="domain" description="J" evidence="6">
    <location>
        <begin position="8"/>
        <end position="75"/>
    </location>
</feature>
<name>A0AAD9PNR3_9APIC</name>
<dbReference type="PANTHER" id="PTHR44029">
    <property type="entry name" value="DNAJ HOMOLOG SUBFAMILY C MEMBER 21"/>
    <property type="match status" value="1"/>
</dbReference>
<dbReference type="PANTHER" id="PTHR44029:SF1">
    <property type="entry name" value="DNAJ HOMOLOG SUBFAMILY C MEMBER 21"/>
    <property type="match status" value="1"/>
</dbReference>
<evidence type="ECO:0000313" key="9">
    <source>
        <dbReference type="Proteomes" id="UP001214638"/>
    </source>
</evidence>
<dbReference type="InterPro" id="IPR054076">
    <property type="entry name" value="ZUO1-like_ZHD"/>
</dbReference>
<accession>A0AAD9PNR3</accession>
<proteinExistence type="predicted"/>
<feature type="coiled-coil region" evidence="5">
    <location>
        <begin position="219"/>
        <end position="252"/>
    </location>
</feature>
<sequence>MTLDNETCYYKILGLEPTCNQNDIRRAYHKSALANHPDKQPLQQQEHYKAIFQKIQQAYECLSDPKSRAIYDRYRTSDSDLSQEHIDLSAYFGCCFVGYDIKSPKNFYAVYELCFRLIHNSEPSSQSEAPGFGDPETPWEHVGAFYEHWSNFTTTRIFAKQGAEQLLTSIQNENRATRRYYEQQIKREEQKARKKYVEDVRALVERVKHLDPRVRAYKRQEQQRQQAQASQLLKLKQEREFAKQAARTQQSQIEAERWIHLESLRQTVEEIEENRAFASSPDSSDSEIILYKCSACSKTFKSVAQYDNHMQSKAHLKRVGTSKQTTKP</sequence>
<protein>
    <submittedName>
        <fullName evidence="8">Bifunctional Chaperone J-domain superfamily/DnaJ domain/DnaJ domain</fullName>
    </submittedName>
</protein>
<dbReference type="GO" id="GO:0005737">
    <property type="term" value="C:cytoplasm"/>
    <property type="evidence" value="ECO:0007669"/>
    <property type="project" value="TreeGrafter"/>
</dbReference>
<dbReference type="SMART" id="SM00451">
    <property type="entry name" value="ZnF_U1"/>
    <property type="match status" value="1"/>
</dbReference>
<dbReference type="PRINTS" id="PR00625">
    <property type="entry name" value="JDOMAIN"/>
</dbReference>
<dbReference type="KEGG" id="bdw:94335442"/>
<evidence type="ECO:0000313" key="8">
    <source>
        <dbReference type="EMBL" id="KAK2198139.1"/>
    </source>
</evidence>
<dbReference type="SUPFAM" id="SSF46565">
    <property type="entry name" value="Chaperone J-domain"/>
    <property type="match status" value="1"/>
</dbReference>
<gene>
    <name evidence="8" type="ORF">BdWA1_001144</name>
</gene>
<dbReference type="InterPro" id="IPR036236">
    <property type="entry name" value="Znf_C2H2_sf"/>
</dbReference>
<dbReference type="InterPro" id="IPR001623">
    <property type="entry name" value="DnaJ_domain"/>
</dbReference>
<dbReference type="RefSeq" id="XP_067804981.1">
    <property type="nucleotide sequence ID" value="XM_067946190.1"/>
</dbReference>
<keyword evidence="2 4" id="KW-0863">Zinc-finger</keyword>
<evidence type="ECO:0000256" key="3">
    <source>
        <dbReference type="ARBA" id="ARBA00022833"/>
    </source>
</evidence>